<dbReference type="InterPro" id="IPR036663">
    <property type="entry name" value="Fumarylacetoacetase_C_sf"/>
</dbReference>
<sequence>MRLVTFEHEGRRRAGAFIDGDTRVVDLAAAHQHRHGIHAPALADMLALIEGGDDALDMAMEAVKSAPETAVVTRNEVTLKAPIQPPPQMRDCSCFELHLRQCYAAAREMRARAKGIEVVADTGPSEAEQRILDLFAKQPIYYKANRFSVIGSEEAVVWPSYSRMMDFELEYGVYIKKAAKNVPVEQARDYIFGYTIYNDFSARDAQAVEMIGQLGPAKGKDFDTGNAMGPCIVTADEMPDPYDLTMIARVNGEEWGRGNSSTMHWKFEDLIAFISRSETLHPGEFLGSGTIGNGCGLEAQRFLKPGDEVELEVSGIGVLRNRIVREF</sequence>
<protein>
    <submittedName>
        <fullName evidence="2">Isomerase</fullName>
    </submittedName>
</protein>
<keyword evidence="2" id="KW-0413">Isomerase</keyword>
<dbReference type="Pfam" id="PF01557">
    <property type="entry name" value="FAA_hydrolase"/>
    <property type="match status" value="1"/>
</dbReference>
<evidence type="ECO:0000313" key="2">
    <source>
        <dbReference type="EMBL" id="OYX57665.1"/>
    </source>
</evidence>
<dbReference type="PANTHER" id="PTHR43211">
    <property type="entry name" value="FUMARYLACETOACETATE HYDROLASE"/>
    <property type="match status" value="1"/>
</dbReference>
<dbReference type="AlphaFoldDB" id="A0A258HKW8"/>
<dbReference type="Proteomes" id="UP000216147">
    <property type="component" value="Unassembled WGS sequence"/>
</dbReference>
<evidence type="ECO:0000313" key="3">
    <source>
        <dbReference type="Proteomes" id="UP000216147"/>
    </source>
</evidence>
<proteinExistence type="predicted"/>
<dbReference type="SUPFAM" id="SSF56529">
    <property type="entry name" value="FAH"/>
    <property type="match status" value="1"/>
</dbReference>
<evidence type="ECO:0000259" key="1">
    <source>
        <dbReference type="Pfam" id="PF01557"/>
    </source>
</evidence>
<dbReference type="GO" id="GO:0016853">
    <property type="term" value="F:isomerase activity"/>
    <property type="evidence" value="ECO:0007669"/>
    <property type="project" value="UniProtKB-KW"/>
</dbReference>
<accession>A0A258HKW8</accession>
<dbReference type="PANTHER" id="PTHR43211:SF1">
    <property type="entry name" value="BLL6422 PROTEIN"/>
    <property type="match status" value="1"/>
</dbReference>
<comment type="caution">
    <text evidence="2">The sequence shown here is derived from an EMBL/GenBank/DDBJ whole genome shotgun (WGS) entry which is preliminary data.</text>
</comment>
<name>A0A258HKW8_9CAUL</name>
<dbReference type="InterPro" id="IPR011234">
    <property type="entry name" value="Fumarylacetoacetase-like_C"/>
</dbReference>
<feature type="domain" description="Fumarylacetoacetase-like C-terminal" evidence="1">
    <location>
        <begin position="137"/>
        <end position="324"/>
    </location>
</feature>
<dbReference type="Gene3D" id="3.90.850.10">
    <property type="entry name" value="Fumarylacetoacetase-like, C-terminal domain"/>
    <property type="match status" value="1"/>
</dbReference>
<organism evidence="2 3">
    <name type="scientific">Brevundimonas subvibrioides</name>
    <dbReference type="NCBI Taxonomy" id="74313"/>
    <lineage>
        <taxon>Bacteria</taxon>
        <taxon>Pseudomonadati</taxon>
        <taxon>Pseudomonadota</taxon>
        <taxon>Alphaproteobacteria</taxon>
        <taxon>Caulobacterales</taxon>
        <taxon>Caulobacteraceae</taxon>
        <taxon>Brevundimonas</taxon>
    </lineage>
</organism>
<dbReference type="EMBL" id="NCEQ01000005">
    <property type="protein sequence ID" value="OYX57665.1"/>
    <property type="molecule type" value="Genomic_DNA"/>
</dbReference>
<gene>
    <name evidence="2" type="ORF">B7Y86_05910</name>
</gene>
<reference evidence="2 3" key="1">
    <citation type="submission" date="2017-03" db="EMBL/GenBank/DDBJ databases">
        <title>Lifting the veil on microbial sulfur biogeochemistry in mining wastewaters.</title>
        <authorList>
            <person name="Kantor R.S."/>
            <person name="Colenbrander Nelson T."/>
            <person name="Marshall S."/>
            <person name="Bennett D."/>
            <person name="Apte S."/>
            <person name="Camacho D."/>
            <person name="Thomas B.C."/>
            <person name="Warren L.A."/>
            <person name="Banfield J.F."/>
        </authorList>
    </citation>
    <scope>NUCLEOTIDE SEQUENCE [LARGE SCALE GENOMIC DNA]</scope>
    <source>
        <strain evidence="2">32-68-21</strain>
    </source>
</reference>